<evidence type="ECO:0000256" key="1">
    <source>
        <dbReference type="SAM" id="MobiDB-lite"/>
    </source>
</evidence>
<evidence type="ECO:0000313" key="2">
    <source>
        <dbReference type="EMBL" id="KAK6762209.1"/>
    </source>
</evidence>
<name>A0ABR1EHR2_NECAM</name>
<feature type="compositionally biased region" description="Acidic residues" evidence="1">
    <location>
        <begin position="34"/>
        <end position="54"/>
    </location>
</feature>
<proteinExistence type="predicted"/>
<dbReference type="EMBL" id="JAVFWL010000006">
    <property type="protein sequence ID" value="KAK6762209.1"/>
    <property type="molecule type" value="Genomic_DNA"/>
</dbReference>
<dbReference type="Proteomes" id="UP001303046">
    <property type="component" value="Unassembled WGS sequence"/>
</dbReference>
<feature type="compositionally biased region" description="Basic and acidic residues" evidence="1">
    <location>
        <begin position="55"/>
        <end position="81"/>
    </location>
</feature>
<gene>
    <name evidence="2" type="primary">Necator_chrX.g23227</name>
    <name evidence="2" type="ORF">RB195_023064</name>
</gene>
<evidence type="ECO:0008006" key="4">
    <source>
        <dbReference type="Google" id="ProtNLM"/>
    </source>
</evidence>
<keyword evidence="3" id="KW-1185">Reference proteome</keyword>
<sequence>MSQQTSEESSATSQEMPHDRNRGVVEEFFREEADLIEIADEVEGDEDDDEDKESLEEPRGVDPLEQEHAGDELVQHHAEKG</sequence>
<feature type="region of interest" description="Disordered" evidence="1">
    <location>
        <begin position="1"/>
        <end position="81"/>
    </location>
</feature>
<reference evidence="2 3" key="1">
    <citation type="submission" date="2023-08" db="EMBL/GenBank/DDBJ databases">
        <title>A Necator americanus chromosomal reference genome.</title>
        <authorList>
            <person name="Ilik V."/>
            <person name="Petrzelkova K.J."/>
            <person name="Pardy F."/>
            <person name="Fuh T."/>
            <person name="Niatou-Singa F.S."/>
            <person name="Gouil Q."/>
            <person name="Baker L."/>
            <person name="Ritchie M.E."/>
            <person name="Jex A.R."/>
            <person name="Gazzola D."/>
            <person name="Li H."/>
            <person name="Toshio Fujiwara R."/>
            <person name="Zhan B."/>
            <person name="Aroian R.V."/>
            <person name="Pafco B."/>
            <person name="Schwarz E.M."/>
        </authorList>
    </citation>
    <scope>NUCLEOTIDE SEQUENCE [LARGE SCALE GENOMIC DNA]</scope>
    <source>
        <strain evidence="2 3">Aroian</strain>
        <tissue evidence="2">Whole animal</tissue>
    </source>
</reference>
<comment type="caution">
    <text evidence="2">The sequence shown here is derived from an EMBL/GenBank/DDBJ whole genome shotgun (WGS) entry which is preliminary data.</text>
</comment>
<feature type="compositionally biased region" description="Low complexity" evidence="1">
    <location>
        <begin position="1"/>
        <end position="15"/>
    </location>
</feature>
<accession>A0ABR1EHR2</accession>
<organism evidence="2 3">
    <name type="scientific">Necator americanus</name>
    <name type="common">Human hookworm</name>
    <dbReference type="NCBI Taxonomy" id="51031"/>
    <lineage>
        <taxon>Eukaryota</taxon>
        <taxon>Metazoa</taxon>
        <taxon>Ecdysozoa</taxon>
        <taxon>Nematoda</taxon>
        <taxon>Chromadorea</taxon>
        <taxon>Rhabditida</taxon>
        <taxon>Rhabditina</taxon>
        <taxon>Rhabditomorpha</taxon>
        <taxon>Strongyloidea</taxon>
        <taxon>Ancylostomatidae</taxon>
        <taxon>Bunostominae</taxon>
        <taxon>Necator</taxon>
    </lineage>
</organism>
<protein>
    <recommendedName>
        <fullName evidence="4">CTNNB1 binding N-teminal domain-containing protein</fullName>
    </recommendedName>
</protein>
<feature type="compositionally biased region" description="Basic and acidic residues" evidence="1">
    <location>
        <begin position="16"/>
        <end position="33"/>
    </location>
</feature>
<evidence type="ECO:0000313" key="3">
    <source>
        <dbReference type="Proteomes" id="UP001303046"/>
    </source>
</evidence>